<dbReference type="Pfam" id="PF01607">
    <property type="entry name" value="CBM_14"/>
    <property type="match status" value="2"/>
</dbReference>
<evidence type="ECO:0000259" key="2">
    <source>
        <dbReference type="PROSITE" id="PS50940"/>
    </source>
</evidence>
<dbReference type="SUPFAM" id="SSF57625">
    <property type="entry name" value="Invertebrate chitin-binding proteins"/>
    <property type="match status" value="2"/>
</dbReference>
<protein>
    <recommendedName>
        <fullName evidence="2">Chitin-binding type-2 domain-containing protein</fullName>
    </recommendedName>
</protein>
<gene>
    <name evidence="3" type="ORF">OTU49_011197</name>
</gene>
<dbReference type="Gene3D" id="2.170.140.10">
    <property type="entry name" value="Chitin binding domain"/>
    <property type="match status" value="2"/>
</dbReference>
<sequence>ITSTQSLLLILSLGVRLSVEVCAPDCSGVDPGISVRDPTDCTRYYVCLSINGVNTPSEFPVECPDSQYFNDGHTVPRCDPIADAPSDFCSDLCDPCIPDCNGNNAGTEQPDPLSCSQFDVCLVDPGHYLENFCPSDAPYFDFRHSVCQSDPTLCYGYCDLCLPHCTYNGQLVIDPVNCHEFYLCSPPTMAHFLCPSNQVFNRLTGECEADADCEILCVTKKH</sequence>
<evidence type="ECO:0000313" key="4">
    <source>
        <dbReference type="Proteomes" id="UP001445076"/>
    </source>
</evidence>
<organism evidence="3 4">
    <name type="scientific">Cherax quadricarinatus</name>
    <name type="common">Australian red claw crayfish</name>
    <dbReference type="NCBI Taxonomy" id="27406"/>
    <lineage>
        <taxon>Eukaryota</taxon>
        <taxon>Metazoa</taxon>
        <taxon>Ecdysozoa</taxon>
        <taxon>Arthropoda</taxon>
        <taxon>Crustacea</taxon>
        <taxon>Multicrustacea</taxon>
        <taxon>Malacostraca</taxon>
        <taxon>Eumalacostraca</taxon>
        <taxon>Eucarida</taxon>
        <taxon>Decapoda</taxon>
        <taxon>Pleocyemata</taxon>
        <taxon>Astacidea</taxon>
        <taxon>Parastacoidea</taxon>
        <taxon>Parastacidae</taxon>
        <taxon>Cherax</taxon>
    </lineage>
</organism>
<dbReference type="GO" id="GO:0008061">
    <property type="term" value="F:chitin binding"/>
    <property type="evidence" value="ECO:0007669"/>
    <property type="project" value="InterPro"/>
</dbReference>
<dbReference type="InterPro" id="IPR002557">
    <property type="entry name" value="Chitin-bd_dom"/>
</dbReference>
<feature type="non-terminal residue" evidence="3">
    <location>
        <position position="1"/>
    </location>
</feature>
<evidence type="ECO:0000256" key="1">
    <source>
        <dbReference type="SAM" id="SignalP"/>
    </source>
</evidence>
<dbReference type="EMBL" id="JARKIK010000085">
    <property type="protein sequence ID" value="KAK8724665.1"/>
    <property type="molecule type" value="Genomic_DNA"/>
</dbReference>
<feature type="signal peptide" evidence="1">
    <location>
        <begin position="1"/>
        <end position="18"/>
    </location>
</feature>
<dbReference type="SMART" id="SM00494">
    <property type="entry name" value="ChtBD2"/>
    <property type="match status" value="2"/>
</dbReference>
<keyword evidence="1" id="KW-0732">Signal</keyword>
<dbReference type="PROSITE" id="PS50940">
    <property type="entry name" value="CHIT_BIND_II"/>
    <property type="match status" value="2"/>
</dbReference>
<dbReference type="GO" id="GO:0005576">
    <property type="term" value="C:extracellular region"/>
    <property type="evidence" value="ECO:0007669"/>
    <property type="project" value="InterPro"/>
</dbReference>
<dbReference type="Proteomes" id="UP001445076">
    <property type="component" value="Unassembled WGS sequence"/>
</dbReference>
<reference evidence="3 4" key="1">
    <citation type="journal article" date="2024" name="BMC Genomics">
        <title>Genome assembly of redclaw crayfish (Cherax quadricarinatus) provides insights into its immune adaptation and hypoxia tolerance.</title>
        <authorList>
            <person name="Liu Z."/>
            <person name="Zheng J."/>
            <person name="Li H."/>
            <person name="Fang K."/>
            <person name="Wang S."/>
            <person name="He J."/>
            <person name="Zhou D."/>
            <person name="Weng S."/>
            <person name="Chi M."/>
            <person name="Gu Z."/>
            <person name="He J."/>
            <person name="Li F."/>
            <person name="Wang M."/>
        </authorList>
    </citation>
    <scope>NUCLEOTIDE SEQUENCE [LARGE SCALE GENOMIC DNA]</scope>
    <source>
        <strain evidence="3">ZL_2023a</strain>
    </source>
</reference>
<proteinExistence type="predicted"/>
<evidence type="ECO:0000313" key="3">
    <source>
        <dbReference type="EMBL" id="KAK8724665.1"/>
    </source>
</evidence>
<feature type="domain" description="Chitin-binding type-2" evidence="2">
    <location>
        <begin position="23"/>
        <end position="91"/>
    </location>
</feature>
<feature type="domain" description="Chitin-binding type-2" evidence="2">
    <location>
        <begin position="162"/>
        <end position="215"/>
    </location>
</feature>
<dbReference type="InterPro" id="IPR036508">
    <property type="entry name" value="Chitin-bd_dom_sf"/>
</dbReference>
<name>A0AAW0W5T1_CHEQU</name>
<feature type="chain" id="PRO_5043710261" description="Chitin-binding type-2 domain-containing protein" evidence="1">
    <location>
        <begin position="19"/>
        <end position="222"/>
    </location>
</feature>
<comment type="caution">
    <text evidence="3">The sequence shown here is derived from an EMBL/GenBank/DDBJ whole genome shotgun (WGS) entry which is preliminary data.</text>
</comment>
<dbReference type="AlphaFoldDB" id="A0AAW0W5T1"/>
<accession>A0AAW0W5T1</accession>
<keyword evidence="4" id="KW-1185">Reference proteome</keyword>